<dbReference type="AlphaFoldDB" id="A1ZNA3"/>
<dbReference type="EMBL" id="AAWS01000017">
    <property type="protein sequence ID" value="EAY28284.1"/>
    <property type="molecule type" value="Genomic_DNA"/>
</dbReference>
<comment type="caution">
    <text evidence="1">The sequence shown here is derived from an EMBL/GenBank/DDBJ whole genome shotgun (WGS) entry which is preliminary data.</text>
</comment>
<gene>
    <name evidence="1" type="ORF">M23134_03545</name>
</gene>
<keyword evidence="2" id="KW-1185">Reference proteome</keyword>
<organism evidence="1 2">
    <name type="scientific">Microscilla marina ATCC 23134</name>
    <dbReference type="NCBI Taxonomy" id="313606"/>
    <lineage>
        <taxon>Bacteria</taxon>
        <taxon>Pseudomonadati</taxon>
        <taxon>Bacteroidota</taxon>
        <taxon>Cytophagia</taxon>
        <taxon>Cytophagales</taxon>
        <taxon>Microscillaceae</taxon>
        <taxon>Microscilla</taxon>
    </lineage>
</organism>
<evidence type="ECO:0000313" key="2">
    <source>
        <dbReference type="Proteomes" id="UP000004095"/>
    </source>
</evidence>
<evidence type="ECO:0000313" key="1">
    <source>
        <dbReference type="EMBL" id="EAY28284.1"/>
    </source>
</evidence>
<reference evidence="1 2" key="1">
    <citation type="submission" date="2007-01" db="EMBL/GenBank/DDBJ databases">
        <authorList>
            <person name="Haygood M."/>
            <person name="Podell S."/>
            <person name="Anderson C."/>
            <person name="Hopkinson B."/>
            <person name="Roe K."/>
            <person name="Barbeau K."/>
            <person name="Gaasterland T."/>
            <person name="Ferriera S."/>
            <person name="Johnson J."/>
            <person name="Kravitz S."/>
            <person name="Beeson K."/>
            <person name="Sutton G."/>
            <person name="Rogers Y.-H."/>
            <person name="Friedman R."/>
            <person name="Frazier M."/>
            <person name="Venter J.C."/>
        </authorList>
    </citation>
    <scope>NUCLEOTIDE SEQUENCE [LARGE SCALE GENOMIC DNA]</scope>
    <source>
        <strain evidence="1 2">ATCC 23134</strain>
    </source>
</reference>
<protein>
    <submittedName>
        <fullName evidence="1">Uncharacterized protein</fullName>
    </submittedName>
</protein>
<proteinExistence type="predicted"/>
<accession>A1ZNA3</accession>
<dbReference type="Proteomes" id="UP000004095">
    <property type="component" value="Unassembled WGS sequence"/>
</dbReference>
<name>A1ZNA3_MICM2</name>
<sequence length="73" mass="8600">MVARYFALFMRWGIAVPVCWQALPANRGQNLYLKKKRGDRFSQKMINLRPYQSKLVLLNGYSNTFQHFSTLLC</sequence>
<dbReference type="RefSeq" id="WP_002698515.1">
    <property type="nucleotide sequence ID" value="NZ_AAWS01000017.1"/>
</dbReference>